<evidence type="ECO:0000256" key="1">
    <source>
        <dbReference type="ARBA" id="ARBA00004123"/>
    </source>
</evidence>
<evidence type="ECO:0000259" key="11">
    <source>
        <dbReference type="Pfam" id="PF10744"/>
    </source>
</evidence>
<dbReference type="AlphaFoldDB" id="A0A667ZD70"/>
<dbReference type="InParanoid" id="A0A667ZD70"/>
<reference evidence="12" key="1">
    <citation type="submission" date="2019-06" db="EMBL/GenBank/DDBJ databases">
        <authorList>
            <consortium name="Wellcome Sanger Institute Data Sharing"/>
        </authorList>
    </citation>
    <scope>NUCLEOTIDE SEQUENCE [LARGE SCALE GENOMIC DNA]</scope>
</reference>
<comment type="subcellular location">
    <subcellularLocation>
        <location evidence="1 9">Nucleus</location>
    </subcellularLocation>
</comment>
<sequence>MANKLTYPAMMTAKSLIADLHLKFAEKTWSDTFQLVRRCMDKSRDDSKPRETLVRCMERLHEALHVSSVNGMRSRLELIAKQNGMGFHFTEATCYLTADLFYLEVVLLQGGGVEDVKVAPHGEVPMSSESLLQLLRLKDFVAFSVKLADLSAFYNFPGENETKIKLFTCLQNLGQDLQKISHLSSALKECDCQEDMILNGRIGRLIARKEGFPLTVQFYISPTEVLETSDSKISDVEPVVQTAQVIVGLSDATHQLQMASLMPQLDPQGHPVFTPLSEVLHETLPACFLLRLQPALPTLSSFVNKLSQVTDVTIPDADLQWAAFPKLLMRSSLNTKSPGETFDEQDTIFMPLPGEMMHSYVFPGAAWEAPALKGTVVKSIPFTHPAHVPALLELLRHQCTINTLLSSCATSQWASPVPSLHFEVLPESDTSFSVTFLRPDIDSLAVLLVDVPGSHQVTCSLFGIDDPSMDEYISSVMKRSLSLPVTMRALYGKLREISSPLPPVCPATTEAGDDRPAPSPVLVSSNSESATVAESSCGPAAPSTPVSQSVPGPEDSSTVPAPACFVMSVATSELLPEIKTSPPVKPYPFTTVGVFSH</sequence>
<reference evidence="12" key="2">
    <citation type="submission" date="2025-08" db="UniProtKB">
        <authorList>
            <consortium name="Ensembl"/>
        </authorList>
    </citation>
    <scope>IDENTIFICATION</scope>
</reference>
<keyword evidence="7 9" id="KW-0539">Nucleus</keyword>
<dbReference type="GO" id="GO:0042974">
    <property type="term" value="F:nuclear retinoic acid receptor binding"/>
    <property type="evidence" value="ECO:0007669"/>
    <property type="project" value="TreeGrafter"/>
</dbReference>
<evidence type="ECO:0000313" key="12">
    <source>
        <dbReference type="Ensembl" id="ENSMMDP00005033904.1"/>
    </source>
</evidence>
<feature type="domain" description="Mediator complex subunit Med1" evidence="11">
    <location>
        <begin position="56"/>
        <end position="409"/>
    </location>
</feature>
<evidence type="ECO:0000256" key="8">
    <source>
        <dbReference type="ARBA" id="ARBA00031254"/>
    </source>
</evidence>
<dbReference type="PANTHER" id="PTHR12881">
    <property type="entry name" value="MEDIATOR OF RNA POLYMERASE II TRANSCRIPTION SUBUNIT 1"/>
    <property type="match status" value="1"/>
</dbReference>
<evidence type="ECO:0000256" key="7">
    <source>
        <dbReference type="ARBA" id="ARBA00023242"/>
    </source>
</evidence>
<feature type="compositionally biased region" description="Polar residues" evidence="10">
    <location>
        <begin position="544"/>
        <end position="557"/>
    </location>
</feature>
<reference evidence="12" key="3">
    <citation type="submission" date="2025-09" db="UniProtKB">
        <authorList>
            <consortium name="Ensembl"/>
        </authorList>
    </citation>
    <scope>IDENTIFICATION</scope>
</reference>
<proteinExistence type="inferred from homology"/>
<organism evidence="12 13">
    <name type="scientific">Myripristis murdjan</name>
    <name type="common">pinecone soldierfish</name>
    <dbReference type="NCBI Taxonomy" id="586833"/>
    <lineage>
        <taxon>Eukaryota</taxon>
        <taxon>Metazoa</taxon>
        <taxon>Chordata</taxon>
        <taxon>Craniata</taxon>
        <taxon>Vertebrata</taxon>
        <taxon>Euteleostomi</taxon>
        <taxon>Actinopterygii</taxon>
        <taxon>Neopterygii</taxon>
        <taxon>Teleostei</taxon>
        <taxon>Neoteleostei</taxon>
        <taxon>Acanthomorphata</taxon>
        <taxon>Holocentriformes</taxon>
        <taxon>Holocentridae</taxon>
        <taxon>Myripristis</taxon>
    </lineage>
</organism>
<dbReference type="GO" id="GO:0003712">
    <property type="term" value="F:transcription coregulator activity"/>
    <property type="evidence" value="ECO:0007669"/>
    <property type="project" value="InterPro"/>
</dbReference>
<dbReference type="GO" id="GO:0045944">
    <property type="term" value="P:positive regulation of transcription by RNA polymerase II"/>
    <property type="evidence" value="ECO:0007669"/>
    <property type="project" value="UniProtKB-ARBA"/>
</dbReference>
<keyword evidence="5 9" id="KW-0010">Activator</keyword>
<comment type="similarity">
    <text evidence="2 9">Belongs to the Mediator complex subunit 1 family.</text>
</comment>
<evidence type="ECO:0000313" key="13">
    <source>
        <dbReference type="Proteomes" id="UP000472263"/>
    </source>
</evidence>
<dbReference type="PANTHER" id="PTHR12881:SF4">
    <property type="entry name" value="MEDIATOR OF RNA POLYMERASE II TRANSCRIPTION SUBUNIT 1"/>
    <property type="match status" value="1"/>
</dbReference>
<dbReference type="GeneTree" id="ENSGT00660000095569"/>
<evidence type="ECO:0000256" key="4">
    <source>
        <dbReference type="ARBA" id="ARBA00023015"/>
    </source>
</evidence>
<protein>
    <recommendedName>
        <fullName evidence="3 9">Mediator of RNA polymerase II transcription subunit 1</fullName>
    </recommendedName>
    <alternativeName>
        <fullName evidence="8 9">Mediator complex subunit 1</fullName>
    </alternativeName>
</protein>
<gene>
    <name evidence="12" type="primary">med1l</name>
</gene>
<dbReference type="Pfam" id="PF10744">
    <property type="entry name" value="Med1"/>
    <property type="match status" value="1"/>
</dbReference>
<feature type="region of interest" description="Disordered" evidence="10">
    <location>
        <begin position="502"/>
        <end position="557"/>
    </location>
</feature>
<comment type="function">
    <text evidence="9">Component of the Mediator complex, a coactivator involved in the regulated transcription of nearly all RNA polymerase II-dependent genes. Mediator functions as a bridge to convey information from gene-specific regulatory proteins to the basal RNA polymerase II transcription machinery. Mediator is recruited to promoters by direct interactions with regulatory proteins and serves as a scaffold for the assembly of a functional preinitiation complex with RNA polymerase II and the general transcription factors.</text>
</comment>
<evidence type="ECO:0000256" key="5">
    <source>
        <dbReference type="ARBA" id="ARBA00023159"/>
    </source>
</evidence>
<dbReference type="Proteomes" id="UP000472263">
    <property type="component" value="Chromosome 20"/>
</dbReference>
<dbReference type="GO" id="GO:0097067">
    <property type="term" value="P:cellular response to thyroid hormone stimulus"/>
    <property type="evidence" value="ECO:0007669"/>
    <property type="project" value="TreeGrafter"/>
</dbReference>
<evidence type="ECO:0000256" key="3">
    <source>
        <dbReference type="ARBA" id="ARBA00020612"/>
    </source>
</evidence>
<keyword evidence="4 9" id="KW-0805">Transcription regulation</keyword>
<dbReference type="Ensembl" id="ENSMMDT00005034648.1">
    <property type="protein sequence ID" value="ENSMMDP00005033904.1"/>
    <property type="gene ID" value="ENSMMDG00005015954.1"/>
</dbReference>
<dbReference type="GO" id="GO:0046966">
    <property type="term" value="F:nuclear thyroid hormone receptor binding"/>
    <property type="evidence" value="ECO:0007669"/>
    <property type="project" value="TreeGrafter"/>
</dbReference>
<keyword evidence="6 9" id="KW-0804">Transcription</keyword>
<evidence type="ECO:0000256" key="6">
    <source>
        <dbReference type="ARBA" id="ARBA00023163"/>
    </source>
</evidence>
<keyword evidence="13" id="KW-1185">Reference proteome</keyword>
<dbReference type="GO" id="GO:0016592">
    <property type="term" value="C:mediator complex"/>
    <property type="evidence" value="ECO:0007669"/>
    <property type="project" value="InterPro"/>
</dbReference>
<evidence type="ECO:0000256" key="9">
    <source>
        <dbReference type="RuleBase" id="RU364059"/>
    </source>
</evidence>
<name>A0A667ZD70_9TELE</name>
<accession>A0A667ZD70</accession>
<evidence type="ECO:0000256" key="10">
    <source>
        <dbReference type="SAM" id="MobiDB-lite"/>
    </source>
</evidence>
<dbReference type="GO" id="GO:0042809">
    <property type="term" value="F:nuclear vitamin D receptor binding"/>
    <property type="evidence" value="ECO:0007669"/>
    <property type="project" value="TreeGrafter"/>
</dbReference>
<evidence type="ECO:0000256" key="2">
    <source>
        <dbReference type="ARBA" id="ARBA00006210"/>
    </source>
</evidence>
<feature type="compositionally biased region" description="Polar residues" evidence="10">
    <location>
        <begin position="522"/>
        <end position="534"/>
    </location>
</feature>
<dbReference type="InterPro" id="IPR051999">
    <property type="entry name" value="Mediator_complex_subunit_1"/>
</dbReference>
<dbReference type="InterPro" id="IPR019680">
    <property type="entry name" value="Mediator_Med1"/>
</dbReference>